<dbReference type="InterPro" id="IPR002420">
    <property type="entry name" value="PI3K-type_C2_dom"/>
</dbReference>
<dbReference type="GO" id="GO:0006909">
    <property type="term" value="P:phagocytosis"/>
    <property type="evidence" value="ECO:0007669"/>
    <property type="project" value="UniProtKB-KW"/>
</dbReference>
<dbReference type="PANTHER" id="PTHR10048:SF111">
    <property type="entry name" value="PHOSPHATIDYLINOSITOL 3-KINASE AGE-1"/>
    <property type="match status" value="1"/>
</dbReference>
<evidence type="ECO:0000256" key="10">
    <source>
        <dbReference type="ARBA" id="ARBA00022777"/>
    </source>
</evidence>
<keyword evidence="12" id="KW-0581">Phagocytosis</keyword>
<dbReference type="InterPro" id="IPR015433">
    <property type="entry name" value="PI3/4_kinase"/>
</dbReference>
<evidence type="ECO:0000256" key="2">
    <source>
        <dbReference type="ARBA" id="ARBA00005189"/>
    </source>
</evidence>
<evidence type="ECO:0000256" key="7">
    <source>
        <dbReference type="ARBA" id="ARBA00022657"/>
    </source>
</evidence>
<dbReference type="PROSITE" id="PS51545">
    <property type="entry name" value="PIK_HELICAL"/>
    <property type="match status" value="1"/>
</dbReference>
<keyword evidence="8" id="KW-0808">Transferase</keyword>
<evidence type="ECO:0000256" key="19">
    <source>
        <dbReference type="ARBA" id="ARBA00073893"/>
    </source>
</evidence>
<keyword evidence="11" id="KW-0067">ATP-binding</keyword>
<dbReference type="FunFam" id="2.60.40.150:FF:000041">
    <property type="entry name" value="Phosphatidylinositol 4,5-bisphosphate 3-kinase catalytic subunit"/>
    <property type="match status" value="1"/>
</dbReference>
<reference evidence="24" key="1">
    <citation type="submission" date="2022-03" db="EMBL/GenBank/DDBJ databases">
        <authorList>
            <person name="Martin C."/>
        </authorList>
    </citation>
    <scope>NUCLEOTIDE SEQUENCE</scope>
</reference>
<dbReference type="Gene3D" id="3.10.20.90">
    <property type="entry name" value="Phosphatidylinositol 3-kinase Catalytic Subunit, Chain A, domain 1"/>
    <property type="match status" value="2"/>
</dbReference>
<evidence type="ECO:0000256" key="14">
    <source>
        <dbReference type="ARBA" id="ARBA00023985"/>
    </source>
</evidence>
<accession>A0A8J1TQX6</accession>
<dbReference type="GO" id="GO:0005737">
    <property type="term" value="C:cytoplasm"/>
    <property type="evidence" value="ECO:0007669"/>
    <property type="project" value="TreeGrafter"/>
</dbReference>
<evidence type="ECO:0000256" key="12">
    <source>
        <dbReference type="ARBA" id="ARBA00022907"/>
    </source>
</evidence>
<dbReference type="Gene3D" id="3.30.1010.10">
    <property type="entry name" value="Phosphatidylinositol 3-kinase Catalytic Subunit, Chain A, domain 4"/>
    <property type="match status" value="1"/>
</dbReference>
<comment type="catalytic activity">
    <reaction evidence="16">
        <text>1,2-dioctanoyl-sn-glycero-3-phospho-(1D-myo-inositol-4,5-bisphosphate) + ATP = 1,2-dioctanoyl-sn-glycero-3-phospho-(1D-myo-inositol-3,4,5-trisphosphate) + ADP + H(+)</text>
        <dbReference type="Rhea" id="RHEA:55632"/>
        <dbReference type="ChEBI" id="CHEBI:15378"/>
        <dbReference type="ChEBI" id="CHEBI:30616"/>
        <dbReference type="ChEBI" id="CHEBI:83416"/>
        <dbReference type="ChEBI" id="CHEBI:83419"/>
        <dbReference type="ChEBI" id="CHEBI:456216"/>
    </reaction>
    <physiologicalReaction direction="left-to-right" evidence="16">
        <dbReference type="Rhea" id="RHEA:55633"/>
    </physiologicalReaction>
</comment>
<dbReference type="InterPro" id="IPR035892">
    <property type="entry name" value="C2_domain_sf"/>
</dbReference>
<dbReference type="SUPFAM" id="SSF49562">
    <property type="entry name" value="C2 domain (Calcium/lipid-binding domain, CaLB)"/>
    <property type="match status" value="1"/>
</dbReference>
<evidence type="ECO:0000256" key="20">
    <source>
        <dbReference type="ARBA" id="ARBA00076072"/>
    </source>
</evidence>
<dbReference type="PROSITE" id="PS51546">
    <property type="entry name" value="PI3K_RBD"/>
    <property type="match status" value="1"/>
</dbReference>
<dbReference type="InterPro" id="IPR003113">
    <property type="entry name" value="PI3K_ABD"/>
</dbReference>
<keyword evidence="7" id="KW-0037">Angiogenesis</keyword>
<dbReference type="SUPFAM" id="SSF56112">
    <property type="entry name" value="Protein kinase-like (PK-like)"/>
    <property type="match status" value="1"/>
</dbReference>
<dbReference type="SMART" id="SM00143">
    <property type="entry name" value="PI3K_p85B"/>
    <property type="match status" value="1"/>
</dbReference>
<comment type="similarity">
    <text evidence="23">Belongs to the PI3/PI4-kinase family.</text>
</comment>
<comment type="catalytic activity">
    <reaction evidence="15">
        <text>L-seryl-[protein] + ATP = O-phospho-L-seryl-[protein] + ADP + H(+)</text>
        <dbReference type="Rhea" id="RHEA:17989"/>
        <dbReference type="Rhea" id="RHEA-COMP:9863"/>
        <dbReference type="Rhea" id="RHEA-COMP:11604"/>
        <dbReference type="ChEBI" id="CHEBI:15378"/>
        <dbReference type="ChEBI" id="CHEBI:29999"/>
        <dbReference type="ChEBI" id="CHEBI:30616"/>
        <dbReference type="ChEBI" id="CHEBI:83421"/>
        <dbReference type="ChEBI" id="CHEBI:456216"/>
        <dbReference type="EC" id="2.7.11.1"/>
    </reaction>
    <physiologicalReaction direction="left-to-right" evidence="15">
        <dbReference type="Rhea" id="RHEA:17990"/>
    </physiologicalReaction>
</comment>
<keyword evidence="10" id="KW-0418">Kinase</keyword>
<evidence type="ECO:0000256" key="5">
    <source>
        <dbReference type="ARBA" id="ARBA00012513"/>
    </source>
</evidence>
<dbReference type="SUPFAM" id="SSF48371">
    <property type="entry name" value="ARM repeat"/>
    <property type="match status" value="1"/>
</dbReference>
<dbReference type="AlphaFoldDB" id="A0A8J1TQX6"/>
<dbReference type="PROSITE" id="PS00915">
    <property type="entry name" value="PI3_4_KINASE_1"/>
    <property type="match status" value="1"/>
</dbReference>
<dbReference type="GO" id="GO:0016477">
    <property type="term" value="P:cell migration"/>
    <property type="evidence" value="ECO:0007669"/>
    <property type="project" value="TreeGrafter"/>
</dbReference>
<dbReference type="SMART" id="SM00145">
    <property type="entry name" value="PI3Ka"/>
    <property type="match status" value="1"/>
</dbReference>
<dbReference type="EC" id="2.7.11.1" evidence="5"/>
<evidence type="ECO:0000256" key="21">
    <source>
        <dbReference type="ARBA" id="ARBA00078524"/>
    </source>
</evidence>
<dbReference type="GO" id="GO:0005886">
    <property type="term" value="C:plasma membrane"/>
    <property type="evidence" value="ECO:0007669"/>
    <property type="project" value="TreeGrafter"/>
</dbReference>
<evidence type="ECO:0000256" key="13">
    <source>
        <dbReference type="ARBA" id="ARBA00023981"/>
    </source>
</evidence>
<dbReference type="GO" id="GO:0005942">
    <property type="term" value="C:phosphatidylinositol 3-kinase complex"/>
    <property type="evidence" value="ECO:0007669"/>
    <property type="project" value="TreeGrafter"/>
</dbReference>
<dbReference type="InterPro" id="IPR018936">
    <property type="entry name" value="PI3/4_kinase_CS"/>
</dbReference>
<comment type="catalytic activity">
    <reaction evidence="13">
        <text>a 1,2-diacyl-sn-glycero-3-phospho-(1D-myo-inositol-4,5-bisphosphate) + ATP = a 1,2-diacyl-sn-glycero-3-phospho-(1D-myo-inositol-3,4,5-trisphosphate) + ADP + H(+)</text>
        <dbReference type="Rhea" id="RHEA:21292"/>
        <dbReference type="ChEBI" id="CHEBI:15378"/>
        <dbReference type="ChEBI" id="CHEBI:30616"/>
        <dbReference type="ChEBI" id="CHEBI:57836"/>
        <dbReference type="ChEBI" id="CHEBI:58456"/>
        <dbReference type="ChEBI" id="CHEBI:456216"/>
        <dbReference type="EC" id="2.7.1.153"/>
    </reaction>
    <physiologicalReaction direction="left-to-right" evidence="13">
        <dbReference type="Rhea" id="RHEA:21293"/>
    </physiologicalReaction>
</comment>
<dbReference type="InterPro" id="IPR001263">
    <property type="entry name" value="PI3K_accessory_dom"/>
</dbReference>
<dbReference type="EC" id="2.7.1.137" evidence="4"/>
<dbReference type="PROSITE" id="PS50290">
    <property type="entry name" value="PI3_4_KINASE_3"/>
    <property type="match status" value="1"/>
</dbReference>
<comment type="subunit">
    <text evidence="18">Heterodimer of a catalytic subunit PIK3CA and a p85 regulatory subunit (PIK3R1, PIK3R2 or PIK3R3). Interacts with IRS1 in nuclear extracts. Interacts with RUFY3. Interacts with RASD2. Interacts with APPL1. Interacts with HRAS and KRAS. Interaction with HRAS/KRAS is required for PI3K pathway signaling and cell proliferation stimulated by EGF and FGF2. Interacts with FAM83B; activates the PI3K/AKT signaling cascade.</text>
</comment>
<dbReference type="CDD" id="cd05165">
    <property type="entry name" value="PI3Kc_I"/>
    <property type="match status" value="1"/>
</dbReference>
<dbReference type="SMART" id="SM00144">
    <property type="entry name" value="PI3K_rbd"/>
    <property type="match status" value="1"/>
</dbReference>
<dbReference type="Pfam" id="PF00792">
    <property type="entry name" value="PI3K_C2"/>
    <property type="match status" value="1"/>
</dbReference>
<dbReference type="InterPro" id="IPR042236">
    <property type="entry name" value="PI3K_accessory_sf"/>
</dbReference>
<dbReference type="Pfam" id="PF00613">
    <property type="entry name" value="PI3Ka"/>
    <property type="match status" value="1"/>
</dbReference>
<evidence type="ECO:0000256" key="1">
    <source>
        <dbReference type="ARBA" id="ARBA00004805"/>
    </source>
</evidence>
<evidence type="ECO:0000256" key="16">
    <source>
        <dbReference type="ARBA" id="ARBA00050641"/>
    </source>
</evidence>
<dbReference type="Gene3D" id="2.60.40.150">
    <property type="entry name" value="C2 domain"/>
    <property type="match status" value="1"/>
</dbReference>
<keyword evidence="25" id="KW-1185">Reference proteome</keyword>
<dbReference type="InterPro" id="IPR036940">
    <property type="entry name" value="PI3/4_kinase_cat_sf"/>
</dbReference>
<dbReference type="FunFam" id="1.25.40.70:FF:000001">
    <property type="entry name" value="Phosphatidylinositol 4,5-bisphosphate 3-kinase catalytic subunit"/>
    <property type="match status" value="1"/>
</dbReference>
<evidence type="ECO:0000256" key="22">
    <source>
        <dbReference type="ARBA" id="ARBA00083121"/>
    </source>
</evidence>
<name>A0A8J1TQX6_OWEFU</name>
<dbReference type="GO" id="GO:0046934">
    <property type="term" value="F:1-phosphatidylinositol-4,5-bisphosphate 3-kinase activity"/>
    <property type="evidence" value="ECO:0007669"/>
    <property type="project" value="UniProtKB-EC"/>
</dbReference>
<evidence type="ECO:0000313" key="24">
    <source>
        <dbReference type="EMBL" id="CAH1775089.1"/>
    </source>
</evidence>
<dbReference type="PROSITE" id="PS51544">
    <property type="entry name" value="PI3K_ABD"/>
    <property type="match status" value="1"/>
</dbReference>
<evidence type="ECO:0000256" key="3">
    <source>
        <dbReference type="ARBA" id="ARBA00012010"/>
    </source>
</evidence>
<comment type="pathway">
    <text evidence="2">Lipid metabolism.</text>
</comment>
<organism evidence="24 25">
    <name type="scientific">Owenia fusiformis</name>
    <name type="common">Polychaete worm</name>
    <dbReference type="NCBI Taxonomy" id="6347"/>
    <lineage>
        <taxon>Eukaryota</taxon>
        <taxon>Metazoa</taxon>
        <taxon>Spiralia</taxon>
        <taxon>Lophotrochozoa</taxon>
        <taxon>Annelida</taxon>
        <taxon>Polychaeta</taxon>
        <taxon>Sedentaria</taxon>
        <taxon>Canalipalpata</taxon>
        <taxon>Sabellida</taxon>
        <taxon>Oweniida</taxon>
        <taxon>Oweniidae</taxon>
        <taxon>Owenia</taxon>
    </lineage>
</organism>
<evidence type="ECO:0000256" key="6">
    <source>
        <dbReference type="ARBA" id="ARBA00022527"/>
    </source>
</evidence>
<evidence type="ECO:0000256" key="15">
    <source>
        <dbReference type="ARBA" id="ARBA00048977"/>
    </source>
</evidence>
<dbReference type="InterPro" id="IPR011009">
    <property type="entry name" value="Kinase-like_dom_sf"/>
</dbReference>
<dbReference type="EC" id="2.7.1.153" evidence="3"/>
<protein>
    <recommendedName>
        <fullName evidence="19">Phosphatidylinositol 4,5-bisphosphate 3-kinase catalytic subunit alpha isoform</fullName>
        <ecNumber evidence="4">2.7.1.137</ecNumber>
        <ecNumber evidence="3">2.7.1.153</ecNumber>
        <ecNumber evidence="5">2.7.11.1</ecNumber>
    </recommendedName>
    <alternativeName>
        <fullName evidence="22">Phosphatidylinositol 4,5-bisphosphate 3-kinase 110 kDa catalytic subunit alpha</fullName>
    </alternativeName>
    <alternativeName>
        <fullName evidence="21">Phosphoinositide-3-kinase catalytic alpha polypeptide</fullName>
    </alternativeName>
    <alternativeName>
        <fullName evidence="20">Serine/threonine protein kinase PIK3CA</fullName>
    </alternativeName>
</protein>
<evidence type="ECO:0000256" key="23">
    <source>
        <dbReference type="PROSITE-ProRule" id="PRU00880"/>
    </source>
</evidence>
<dbReference type="Pfam" id="PF02192">
    <property type="entry name" value="PI3K_p85B"/>
    <property type="match status" value="1"/>
</dbReference>
<evidence type="ECO:0000256" key="11">
    <source>
        <dbReference type="ARBA" id="ARBA00022840"/>
    </source>
</evidence>
<dbReference type="Gene3D" id="1.25.40.70">
    <property type="entry name" value="Phosphatidylinositol 3-kinase, accessory domain (PIK)"/>
    <property type="match status" value="1"/>
</dbReference>
<dbReference type="PANTHER" id="PTHR10048">
    <property type="entry name" value="PHOSPHATIDYLINOSITOL KINASE"/>
    <property type="match status" value="1"/>
</dbReference>
<dbReference type="Gene3D" id="1.10.1070.11">
    <property type="entry name" value="Phosphatidylinositol 3-/4-kinase, catalytic domain"/>
    <property type="match status" value="1"/>
</dbReference>
<dbReference type="Pfam" id="PF00794">
    <property type="entry name" value="PI3K_rbd"/>
    <property type="match status" value="1"/>
</dbReference>
<dbReference type="SUPFAM" id="SSF54236">
    <property type="entry name" value="Ubiquitin-like"/>
    <property type="match status" value="1"/>
</dbReference>
<comment type="caution">
    <text evidence="24">The sequence shown here is derived from an EMBL/GenBank/DDBJ whole genome shotgun (WGS) entry which is preliminary data.</text>
</comment>
<dbReference type="FunFam" id="3.30.1010.10:FF:000007">
    <property type="entry name" value="Phosphatidylinositol 4,5-bisphosphate 3-kinase catalytic subunit"/>
    <property type="match status" value="1"/>
</dbReference>
<dbReference type="PROSITE" id="PS00916">
    <property type="entry name" value="PI3_4_KINASE_2"/>
    <property type="match status" value="1"/>
</dbReference>
<comment type="pathway">
    <text evidence="1">Phospholipid metabolism; phosphatidylinositol phosphate biosynthesis.</text>
</comment>
<dbReference type="PROSITE" id="PS51547">
    <property type="entry name" value="C2_PI3K"/>
    <property type="match status" value="1"/>
</dbReference>
<dbReference type="InterPro" id="IPR029071">
    <property type="entry name" value="Ubiquitin-like_domsf"/>
</dbReference>
<dbReference type="GO" id="GO:0016303">
    <property type="term" value="F:1-phosphatidylinositol-3-kinase activity"/>
    <property type="evidence" value="ECO:0007669"/>
    <property type="project" value="UniProtKB-EC"/>
</dbReference>
<sequence length="1054" mass="122868">MPPSSGELWGHHLMPTQINVDCLMPNGMIILLKCNRDATLEIIKSDLWKEAKGYPLFYLLLDPASYIFVSITQDAEREEFYDETRRLCDLRLFQPILKLVEPKGNREEKMLNYDIGVAVGTAVNEFNEIKDLEVMTFRRNMVDVCSEAIDIRDNRGLHSQALYTYPPDIEINPELPIFIKEKLDKSMHTIVCIWVCSANGDRAKYTVKVPCDAKPETVIEEAIRKKTRSMHMTPEQQQQCIDEYRDSYLLKICGCDQYLLGNHPFCQYTYIRQCIKRGDEIPQLMLMSKEYVYSNLPRSTFLVPSYAQRGISALQDINNKAAVSLYAIDTMLRIRINCATYVNVKEMCKIYVKTAIYHGTESLCSFKETKHVESSKPRWNEWLDYDLYVPDIPRGARLCLSICCISKGKSRKKEHYALAWGNVNMFDFNDRLQCEKKSLQLWPMPQSWDDLLYPIGTPGSNPNKDSQCLEIEFDRFSHPVEFPRDHQVEEYARFWEKRNRDNMLRGHSPAPSSHILELERDQIMEIIKRDTLAEISEQEKELIWRNRKFCLTIPESLPKLLASVKWSSREDVAQLYMLLKEWPPISPETSMELLDCTYTDLTVRKFAVNSLNEKLSDEKLALYLIQLVQGLKFEPYLDNELTRFLLRRALLNQRIGHFFFWHFKSEMNQAGIKLRFGMMLEAYCRGCGAAHLKSITRQVEALQKLTMLTDKLKSEREDDQVKLLYHMKQPDYLQALQQFSSPLNSSQILGELKISDCRVMSSKKRPLMLAWNNPDPMAEFHLPDFQILFKNGDDLRQDMLTLQMFSMMQTIWQDEGLDLRMIPYGCLSVGKDVGLIEVVRRSKTIMSIQKDRGWKAATQFDSTQLHKWIKEKNKGDRYNMAIDNFTRSCAGYCVATFVLGIGDRHPDNIMVNEEGQVFHVDFGHFLNHRKKKFGYNRERVPFVLTEDFITVVVKGQDMPLKTKEFNAFTEMCGKAYLALRKHANIFITLFCMMLSCGIPELQSLDDIGYLRKTLAVDKSDKEAIEYFQSNFFEASNGSWTTKMDWFCHWVKNRK</sequence>
<comment type="catalytic activity">
    <reaction evidence="14">
        <text>a 1,2-diacyl-sn-glycero-3-phospho-(1D-myo-inositol) + ATP = a 1,2-diacyl-sn-glycero-3-phospho-(1D-myo-inositol-3-phosphate) + ADP + H(+)</text>
        <dbReference type="Rhea" id="RHEA:12709"/>
        <dbReference type="ChEBI" id="CHEBI:15378"/>
        <dbReference type="ChEBI" id="CHEBI:30616"/>
        <dbReference type="ChEBI" id="CHEBI:57880"/>
        <dbReference type="ChEBI" id="CHEBI:58088"/>
        <dbReference type="ChEBI" id="CHEBI:456216"/>
        <dbReference type="EC" id="2.7.1.137"/>
    </reaction>
    <physiologicalReaction direction="left-to-right" evidence="14">
        <dbReference type="Rhea" id="RHEA:12710"/>
    </physiologicalReaction>
</comment>
<dbReference type="GO" id="GO:0035005">
    <property type="term" value="F:1-phosphatidylinositol-4-phosphate 3-kinase activity"/>
    <property type="evidence" value="ECO:0007669"/>
    <property type="project" value="TreeGrafter"/>
</dbReference>
<keyword evidence="6" id="KW-0723">Serine/threonine-protein kinase</keyword>
<dbReference type="EMBL" id="CAIIXF020000001">
    <property type="protein sequence ID" value="CAH1775089.1"/>
    <property type="molecule type" value="Genomic_DNA"/>
</dbReference>
<evidence type="ECO:0000256" key="8">
    <source>
        <dbReference type="ARBA" id="ARBA00022679"/>
    </source>
</evidence>
<dbReference type="GO" id="GO:0005524">
    <property type="term" value="F:ATP binding"/>
    <property type="evidence" value="ECO:0007669"/>
    <property type="project" value="UniProtKB-KW"/>
</dbReference>
<evidence type="ECO:0000313" key="25">
    <source>
        <dbReference type="Proteomes" id="UP000749559"/>
    </source>
</evidence>
<gene>
    <name evidence="24" type="ORF">OFUS_LOCUS2441</name>
</gene>
<evidence type="ECO:0000256" key="18">
    <source>
        <dbReference type="ARBA" id="ARBA00065166"/>
    </source>
</evidence>
<dbReference type="FunFam" id="1.10.1070.11:FF:000006">
    <property type="entry name" value="Phosphatidylinositol 4,5-bisphosphate 3-kinase catalytic subunit"/>
    <property type="match status" value="1"/>
</dbReference>
<evidence type="ECO:0000256" key="4">
    <source>
        <dbReference type="ARBA" id="ARBA00012073"/>
    </source>
</evidence>
<dbReference type="Pfam" id="PF00454">
    <property type="entry name" value="PI3_PI4_kinase"/>
    <property type="match status" value="1"/>
</dbReference>
<evidence type="ECO:0000256" key="17">
    <source>
        <dbReference type="ARBA" id="ARBA00051347"/>
    </source>
</evidence>
<keyword evidence="9" id="KW-0547">Nucleotide-binding</keyword>
<dbReference type="SMART" id="SM00146">
    <property type="entry name" value="PI3Kc"/>
    <property type="match status" value="1"/>
</dbReference>
<dbReference type="GO" id="GO:0043491">
    <property type="term" value="P:phosphatidylinositol 3-kinase/protein kinase B signal transduction"/>
    <property type="evidence" value="ECO:0007669"/>
    <property type="project" value="TreeGrafter"/>
</dbReference>
<dbReference type="InterPro" id="IPR000403">
    <property type="entry name" value="PI3/4_kinase_cat_dom"/>
</dbReference>
<comment type="catalytic activity">
    <reaction evidence="17">
        <text>1-octadecanoyl-2-(5Z,8Z,11Z,14Z)-eicosatetraenoyl-sn-glycero-3-phospho-1D-myo-inositol 4,5-bisphosphate + ATP = 1-octadecanoyl-2-(5Z,8Z,11Z,14Z-eicosatetraenoyl)-sn-glycero-3-phospho-(1D-myo-inositol 3,4,5-triphosphate) + ADP + H(+)</text>
        <dbReference type="Rhea" id="RHEA:43396"/>
        <dbReference type="ChEBI" id="CHEBI:15378"/>
        <dbReference type="ChEBI" id="CHEBI:30616"/>
        <dbReference type="ChEBI" id="CHEBI:77137"/>
        <dbReference type="ChEBI" id="CHEBI:83243"/>
        <dbReference type="ChEBI" id="CHEBI:456216"/>
    </reaction>
    <physiologicalReaction direction="left-to-right" evidence="17">
        <dbReference type="Rhea" id="RHEA:43397"/>
    </physiologicalReaction>
</comment>
<proteinExistence type="inferred from homology"/>
<dbReference type="InterPro" id="IPR016024">
    <property type="entry name" value="ARM-type_fold"/>
</dbReference>
<dbReference type="OrthoDB" id="67688at2759"/>
<evidence type="ECO:0000256" key="9">
    <source>
        <dbReference type="ARBA" id="ARBA00022741"/>
    </source>
</evidence>
<dbReference type="GO" id="GO:0048015">
    <property type="term" value="P:phosphatidylinositol-mediated signaling"/>
    <property type="evidence" value="ECO:0007669"/>
    <property type="project" value="TreeGrafter"/>
</dbReference>
<dbReference type="Proteomes" id="UP000749559">
    <property type="component" value="Unassembled WGS sequence"/>
</dbReference>
<dbReference type="SMART" id="SM00142">
    <property type="entry name" value="PI3K_C2"/>
    <property type="match status" value="1"/>
</dbReference>
<dbReference type="GO" id="GO:0004674">
    <property type="term" value="F:protein serine/threonine kinase activity"/>
    <property type="evidence" value="ECO:0007669"/>
    <property type="project" value="UniProtKB-KW"/>
</dbReference>
<dbReference type="InterPro" id="IPR000341">
    <property type="entry name" value="PI3K_Ras-bd_dom"/>
</dbReference>